<protein>
    <submittedName>
        <fullName evidence="6">LysR family transcriptional regulator</fullName>
    </submittedName>
</protein>
<dbReference type="GO" id="GO:0003677">
    <property type="term" value="F:DNA binding"/>
    <property type="evidence" value="ECO:0007669"/>
    <property type="project" value="UniProtKB-KW"/>
</dbReference>
<dbReference type="InterPro" id="IPR050950">
    <property type="entry name" value="HTH-type_LysR_regulators"/>
</dbReference>
<feature type="domain" description="HTH lysR-type" evidence="5">
    <location>
        <begin position="1"/>
        <end position="58"/>
    </location>
</feature>
<proteinExistence type="inferred from homology"/>
<dbReference type="Gene3D" id="3.40.190.290">
    <property type="match status" value="1"/>
</dbReference>
<dbReference type="PRINTS" id="PR00039">
    <property type="entry name" value="HTHLYSR"/>
</dbReference>
<sequence length="299" mass="33128">MDVRTLRAFVEVVRQGGFSQAAKTVFVTQSAISKAVRQLEDEVGIPLLERIGHSSRMTAAGEVVYARALRILAEREDLLAELDEIRGLKRGALHLGLPPIGSNTLFAPVFAIYRKRFPGIDIRLVEQGSTRLEEMLESGDIELGASLLPTAQGFVAQPVRCEPLVALLPAGHDAAHKSRISFDDLADTPLILFEKGFALNRVLINAARRKNIDPVIAARSSQIDFIMELVAANLGVSFLPRMIAQQRPHTGLKYIELDEPDTQWDMAMIWRQNGFLSHAARAWLEIVREIYPVSPVHPA</sequence>
<dbReference type="GO" id="GO:0005829">
    <property type="term" value="C:cytosol"/>
    <property type="evidence" value="ECO:0007669"/>
    <property type="project" value="TreeGrafter"/>
</dbReference>
<evidence type="ECO:0000256" key="3">
    <source>
        <dbReference type="ARBA" id="ARBA00023125"/>
    </source>
</evidence>
<comment type="similarity">
    <text evidence="1">Belongs to the LysR transcriptional regulatory family.</text>
</comment>
<dbReference type="SUPFAM" id="SSF46785">
    <property type="entry name" value="Winged helix' DNA-binding domain"/>
    <property type="match status" value="1"/>
</dbReference>
<evidence type="ECO:0000259" key="5">
    <source>
        <dbReference type="PROSITE" id="PS50931"/>
    </source>
</evidence>
<accession>A0A2N3KGI4</accession>
<evidence type="ECO:0000256" key="2">
    <source>
        <dbReference type="ARBA" id="ARBA00023015"/>
    </source>
</evidence>
<dbReference type="AlphaFoldDB" id="A0A2N3KGI4"/>
<dbReference type="InterPro" id="IPR036390">
    <property type="entry name" value="WH_DNA-bd_sf"/>
</dbReference>
<dbReference type="InterPro" id="IPR000847">
    <property type="entry name" value="LysR_HTH_N"/>
</dbReference>
<organism evidence="6 7">
    <name type="scientific">Thalassospira marina</name>
    <dbReference type="NCBI Taxonomy" id="2048283"/>
    <lineage>
        <taxon>Bacteria</taxon>
        <taxon>Pseudomonadati</taxon>
        <taxon>Pseudomonadota</taxon>
        <taxon>Alphaproteobacteria</taxon>
        <taxon>Rhodospirillales</taxon>
        <taxon>Thalassospiraceae</taxon>
        <taxon>Thalassospira</taxon>
    </lineage>
</organism>
<dbReference type="Proteomes" id="UP000233597">
    <property type="component" value="Unassembled WGS sequence"/>
</dbReference>
<dbReference type="InterPro" id="IPR005119">
    <property type="entry name" value="LysR_subst-bd"/>
</dbReference>
<keyword evidence="2" id="KW-0805">Transcription regulation</keyword>
<dbReference type="PANTHER" id="PTHR30419">
    <property type="entry name" value="HTH-TYPE TRANSCRIPTIONAL REGULATOR YBHD"/>
    <property type="match status" value="1"/>
</dbReference>
<evidence type="ECO:0000313" key="6">
    <source>
        <dbReference type="EMBL" id="PKR49687.1"/>
    </source>
</evidence>
<comment type="caution">
    <text evidence="6">The sequence shown here is derived from an EMBL/GenBank/DDBJ whole genome shotgun (WGS) entry which is preliminary data.</text>
</comment>
<dbReference type="RefSeq" id="WP_101270427.1">
    <property type="nucleotide sequence ID" value="NZ_NWTK01000018.1"/>
</dbReference>
<dbReference type="Pfam" id="PF00126">
    <property type="entry name" value="HTH_1"/>
    <property type="match status" value="1"/>
</dbReference>
<dbReference type="EMBL" id="NWTK01000018">
    <property type="protein sequence ID" value="PKR49687.1"/>
    <property type="molecule type" value="Genomic_DNA"/>
</dbReference>
<evidence type="ECO:0000256" key="1">
    <source>
        <dbReference type="ARBA" id="ARBA00009437"/>
    </source>
</evidence>
<evidence type="ECO:0000313" key="7">
    <source>
        <dbReference type="Proteomes" id="UP000233597"/>
    </source>
</evidence>
<dbReference type="GO" id="GO:0003700">
    <property type="term" value="F:DNA-binding transcription factor activity"/>
    <property type="evidence" value="ECO:0007669"/>
    <property type="project" value="InterPro"/>
</dbReference>
<gene>
    <name evidence="6" type="ORF">COO20_21915</name>
</gene>
<keyword evidence="4" id="KW-0804">Transcription</keyword>
<dbReference type="Gene3D" id="1.10.10.10">
    <property type="entry name" value="Winged helix-like DNA-binding domain superfamily/Winged helix DNA-binding domain"/>
    <property type="match status" value="1"/>
</dbReference>
<dbReference type="Pfam" id="PF03466">
    <property type="entry name" value="LysR_substrate"/>
    <property type="match status" value="1"/>
</dbReference>
<dbReference type="OrthoDB" id="9811588at2"/>
<keyword evidence="3" id="KW-0238">DNA-binding</keyword>
<name>A0A2N3KGI4_9PROT</name>
<dbReference type="SUPFAM" id="SSF53850">
    <property type="entry name" value="Periplasmic binding protein-like II"/>
    <property type="match status" value="1"/>
</dbReference>
<dbReference type="FunFam" id="1.10.10.10:FF:000001">
    <property type="entry name" value="LysR family transcriptional regulator"/>
    <property type="match status" value="1"/>
</dbReference>
<dbReference type="PANTHER" id="PTHR30419:SF8">
    <property type="entry name" value="NITROGEN ASSIMILATION TRANSCRIPTIONAL ACTIVATOR-RELATED"/>
    <property type="match status" value="1"/>
</dbReference>
<dbReference type="InterPro" id="IPR036388">
    <property type="entry name" value="WH-like_DNA-bd_sf"/>
</dbReference>
<dbReference type="CDD" id="cd08438">
    <property type="entry name" value="PBP2_CidR"/>
    <property type="match status" value="1"/>
</dbReference>
<dbReference type="PROSITE" id="PS50931">
    <property type="entry name" value="HTH_LYSR"/>
    <property type="match status" value="1"/>
</dbReference>
<reference evidence="6 7" key="1">
    <citation type="submission" date="2017-09" db="EMBL/GenBank/DDBJ databases">
        <title>Biodiversity and function of Thalassospira species in the particle-attached aromatic-hydrocarbon-degrading consortia from the surface seawater of the South China Sea.</title>
        <authorList>
            <person name="Dong C."/>
            <person name="Liu R."/>
            <person name="Shao Z."/>
        </authorList>
    </citation>
    <scope>NUCLEOTIDE SEQUENCE [LARGE SCALE GENOMIC DNA]</scope>
    <source>
        <strain evidence="6 7">CSC1P2</strain>
    </source>
</reference>
<evidence type="ECO:0000256" key="4">
    <source>
        <dbReference type="ARBA" id="ARBA00023163"/>
    </source>
</evidence>